<dbReference type="EMBL" id="BLXT01004211">
    <property type="protein sequence ID" value="GFO10812.1"/>
    <property type="molecule type" value="Genomic_DNA"/>
</dbReference>
<reference evidence="1 2" key="1">
    <citation type="journal article" date="2021" name="Elife">
        <title>Chloroplast acquisition without the gene transfer in kleptoplastic sea slugs, Plakobranchus ocellatus.</title>
        <authorList>
            <person name="Maeda T."/>
            <person name="Takahashi S."/>
            <person name="Yoshida T."/>
            <person name="Shimamura S."/>
            <person name="Takaki Y."/>
            <person name="Nagai Y."/>
            <person name="Toyoda A."/>
            <person name="Suzuki Y."/>
            <person name="Arimoto A."/>
            <person name="Ishii H."/>
            <person name="Satoh N."/>
            <person name="Nishiyama T."/>
            <person name="Hasebe M."/>
            <person name="Maruyama T."/>
            <person name="Minagawa J."/>
            <person name="Obokata J."/>
            <person name="Shigenobu S."/>
        </authorList>
    </citation>
    <scope>NUCLEOTIDE SEQUENCE [LARGE SCALE GENOMIC DNA]</scope>
</reference>
<organism evidence="1 2">
    <name type="scientific">Plakobranchus ocellatus</name>
    <dbReference type="NCBI Taxonomy" id="259542"/>
    <lineage>
        <taxon>Eukaryota</taxon>
        <taxon>Metazoa</taxon>
        <taxon>Spiralia</taxon>
        <taxon>Lophotrochozoa</taxon>
        <taxon>Mollusca</taxon>
        <taxon>Gastropoda</taxon>
        <taxon>Heterobranchia</taxon>
        <taxon>Euthyneura</taxon>
        <taxon>Panpulmonata</taxon>
        <taxon>Sacoglossa</taxon>
        <taxon>Placobranchoidea</taxon>
        <taxon>Plakobranchidae</taxon>
        <taxon>Plakobranchus</taxon>
    </lineage>
</organism>
<accession>A0AAV4AUX7</accession>
<comment type="caution">
    <text evidence="1">The sequence shown here is derived from an EMBL/GenBank/DDBJ whole genome shotgun (WGS) entry which is preliminary data.</text>
</comment>
<sequence>MGDTLESNYVLYFCLFTFMSKARLCLPNQRRSRPFPIPQLSHHLLTFAFLNENDPESKKENQYTLCLPKRILLGGQHVSLTRKYCTTSA</sequence>
<name>A0AAV4AUX7_9GAST</name>
<evidence type="ECO:0000313" key="2">
    <source>
        <dbReference type="Proteomes" id="UP000735302"/>
    </source>
</evidence>
<proteinExistence type="predicted"/>
<evidence type="ECO:0000313" key="1">
    <source>
        <dbReference type="EMBL" id="GFO10812.1"/>
    </source>
</evidence>
<keyword evidence="2" id="KW-1185">Reference proteome</keyword>
<dbReference type="Proteomes" id="UP000735302">
    <property type="component" value="Unassembled WGS sequence"/>
</dbReference>
<gene>
    <name evidence="1" type="ORF">PoB_003731700</name>
</gene>
<dbReference type="AlphaFoldDB" id="A0AAV4AUX7"/>
<protein>
    <submittedName>
        <fullName evidence="1">Uncharacterized protein</fullName>
    </submittedName>
</protein>